<feature type="compositionally biased region" description="Polar residues" evidence="7">
    <location>
        <begin position="534"/>
        <end position="551"/>
    </location>
</feature>
<keyword evidence="11" id="KW-1185">Reference proteome</keyword>
<evidence type="ECO:0000256" key="5">
    <source>
        <dbReference type="ARBA" id="ARBA00022833"/>
    </source>
</evidence>
<protein>
    <recommendedName>
        <fullName evidence="12">SMAD/FHA domain-containing protein</fullName>
    </recommendedName>
</protein>
<dbReference type="Gene3D" id="2.60.200.20">
    <property type="match status" value="1"/>
</dbReference>
<evidence type="ECO:0000259" key="9">
    <source>
        <dbReference type="PROSITE" id="PS50089"/>
    </source>
</evidence>
<feature type="compositionally biased region" description="Low complexity" evidence="7">
    <location>
        <begin position="49"/>
        <end position="66"/>
    </location>
</feature>
<evidence type="ECO:0000259" key="8">
    <source>
        <dbReference type="PROSITE" id="PS50006"/>
    </source>
</evidence>
<dbReference type="InterPro" id="IPR013083">
    <property type="entry name" value="Znf_RING/FYVE/PHD"/>
</dbReference>
<proteinExistence type="predicted"/>
<name>A0ABP9YV47_9FUNG</name>
<dbReference type="PROSITE" id="PS50006">
    <property type="entry name" value="FHA_DOMAIN"/>
    <property type="match status" value="1"/>
</dbReference>
<dbReference type="InterPro" id="IPR001841">
    <property type="entry name" value="Znf_RING"/>
</dbReference>
<keyword evidence="2" id="KW-0479">Metal-binding</keyword>
<feature type="compositionally biased region" description="Polar residues" evidence="7">
    <location>
        <begin position="496"/>
        <end position="507"/>
    </location>
</feature>
<evidence type="ECO:0000256" key="2">
    <source>
        <dbReference type="ARBA" id="ARBA00022723"/>
    </source>
</evidence>
<keyword evidence="3 6" id="KW-0863">Zinc-finger</keyword>
<dbReference type="Proteomes" id="UP001473302">
    <property type="component" value="Unassembled WGS sequence"/>
</dbReference>
<accession>A0ABP9YV47</accession>
<dbReference type="SMART" id="SM00184">
    <property type="entry name" value="RING"/>
    <property type="match status" value="1"/>
</dbReference>
<feature type="compositionally biased region" description="Low complexity" evidence="7">
    <location>
        <begin position="229"/>
        <end position="239"/>
    </location>
</feature>
<evidence type="ECO:0000256" key="4">
    <source>
        <dbReference type="ARBA" id="ARBA00022786"/>
    </source>
</evidence>
<feature type="domain" description="FHA" evidence="8">
    <location>
        <begin position="106"/>
        <end position="161"/>
    </location>
</feature>
<keyword evidence="4" id="KW-0833">Ubl conjugation pathway</keyword>
<dbReference type="SMART" id="SM00240">
    <property type="entry name" value="FHA"/>
    <property type="match status" value="1"/>
</dbReference>
<keyword evidence="1" id="KW-0808">Transferase</keyword>
<gene>
    <name evidence="10" type="ORF">MFLAVUS_004138</name>
</gene>
<evidence type="ECO:0000256" key="1">
    <source>
        <dbReference type="ARBA" id="ARBA00022679"/>
    </source>
</evidence>
<organism evidence="10 11">
    <name type="scientific">Mucor flavus</name>
    <dbReference type="NCBI Taxonomy" id="439312"/>
    <lineage>
        <taxon>Eukaryota</taxon>
        <taxon>Fungi</taxon>
        <taxon>Fungi incertae sedis</taxon>
        <taxon>Mucoromycota</taxon>
        <taxon>Mucoromycotina</taxon>
        <taxon>Mucoromycetes</taxon>
        <taxon>Mucorales</taxon>
        <taxon>Mucorineae</taxon>
        <taxon>Mucoraceae</taxon>
        <taxon>Mucor</taxon>
    </lineage>
</organism>
<dbReference type="SUPFAM" id="SSF49879">
    <property type="entry name" value="SMAD/FHA domain"/>
    <property type="match status" value="1"/>
</dbReference>
<dbReference type="Gene3D" id="3.30.40.10">
    <property type="entry name" value="Zinc/RING finger domain, C3HC4 (zinc finger)"/>
    <property type="match status" value="1"/>
</dbReference>
<dbReference type="EMBL" id="BAABUK010000008">
    <property type="protein sequence ID" value="GAA5810712.1"/>
    <property type="molecule type" value="Genomic_DNA"/>
</dbReference>
<feature type="compositionally biased region" description="Polar residues" evidence="7">
    <location>
        <begin position="559"/>
        <end position="568"/>
    </location>
</feature>
<feature type="region of interest" description="Disordered" evidence="7">
    <location>
        <begin position="356"/>
        <end position="375"/>
    </location>
</feature>
<feature type="region of interest" description="Disordered" evidence="7">
    <location>
        <begin position="26"/>
        <end position="66"/>
    </location>
</feature>
<reference evidence="10 11" key="1">
    <citation type="submission" date="2024-04" db="EMBL/GenBank/DDBJ databases">
        <title>genome sequences of Mucor flavus KT1a and Helicostylum pulchrum KT1b strains isolated from the surface of a dry-aged beef.</title>
        <authorList>
            <person name="Toyotome T."/>
            <person name="Hosono M."/>
            <person name="Torimaru M."/>
            <person name="Fukuda K."/>
            <person name="Mikami N."/>
        </authorList>
    </citation>
    <scope>NUCLEOTIDE SEQUENCE [LARGE SCALE GENOMIC DNA]</scope>
    <source>
        <strain evidence="10 11">KT1a</strain>
    </source>
</reference>
<dbReference type="Pfam" id="PF17123">
    <property type="entry name" value="zf-RING_11"/>
    <property type="match status" value="1"/>
</dbReference>
<evidence type="ECO:0008006" key="12">
    <source>
        <dbReference type="Google" id="ProtNLM"/>
    </source>
</evidence>
<dbReference type="PANTHER" id="PTHR15067">
    <property type="entry name" value="E3 UBIQUITIN-PROTEIN LIGASE RNF8"/>
    <property type="match status" value="1"/>
</dbReference>
<evidence type="ECO:0000313" key="11">
    <source>
        <dbReference type="Proteomes" id="UP001473302"/>
    </source>
</evidence>
<dbReference type="PROSITE" id="PS50089">
    <property type="entry name" value="ZF_RING_2"/>
    <property type="match status" value="1"/>
</dbReference>
<keyword evidence="5" id="KW-0862">Zinc</keyword>
<dbReference type="InterPro" id="IPR000253">
    <property type="entry name" value="FHA_dom"/>
</dbReference>
<feature type="region of interest" description="Disordered" evidence="7">
    <location>
        <begin position="493"/>
        <end position="568"/>
    </location>
</feature>
<feature type="region of interest" description="Disordered" evidence="7">
    <location>
        <begin position="229"/>
        <end position="264"/>
    </location>
</feature>
<sequence length="568" mass="63693">MAPAIETEGVRRRSLSGASALIARRFTRQTSAPRPVASRSESTTRRRATIASTSTPSTTTATTTTTTNINTSGVKVHVRIVPNIENPSRSLIFDIVDRELQVGSVIRIGRYSERHANLNCMSFKSKVVSRCHSEVWVETDGKLYIRDTKSSSGTFLNHVRLSPAGNESRPVELNDGDIVQLGVDFQGGREEMYRSVKMRFELNRSSRPRPLSFSINAFQNLRNLTHNQQRQQLQLQQQEQEQEQEHENDQCVTTQKDNNVQPTTKIPSKLCTPALNNPTNDDIDECCICLYALAPFQALFVSPCSHTYHFKCIRPLLSSYPGFQCPICRTYSDLEASVAIEADEVMEQYIQHKNTTNAPEADSGLGLQSDRNQPTTTTTIESSIIHPTSCSLIHSAPDDDLDDDNAADSTAIVHTVDNNDNTPPPPLHVTDPYSTTFISSPVIYSETVPDSLPLDQDANDIQHVTEVNNIERPRERRTSHIMEKIKMVFFEKRKSVSQQSNNNNTATVGRRRQKRPLSYPNGEEQGCSRHDQSRTAPVISQTLSRQSTTHSNEYHSRESTIQQSTVHV</sequence>
<dbReference type="Pfam" id="PF00498">
    <property type="entry name" value="FHA"/>
    <property type="match status" value="1"/>
</dbReference>
<evidence type="ECO:0000313" key="10">
    <source>
        <dbReference type="EMBL" id="GAA5810712.1"/>
    </source>
</evidence>
<comment type="caution">
    <text evidence="10">The sequence shown here is derived from an EMBL/GenBank/DDBJ whole genome shotgun (WGS) entry which is preliminary data.</text>
</comment>
<evidence type="ECO:0000256" key="3">
    <source>
        <dbReference type="ARBA" id="ARBA00022771"/>
    </source>
</evidence>
<dbReference type="PANTHER" id="PTHR15067:SF7">
    <property type="entry name" value="E3 UBIQUITIN-PROTEIN LIGASE DMA1-RELATED"/>
    <property type="match status" value="1"/>
</dbReference>
<feature type="domain" description="RING-type" evidence="9">
    <location>
        <begin position="286"/>
        <end position="329"/>
    </location>
</feature>
<evidence type="ECO:0000256" key="7">
    <source>
        <dbReference type="SAM" id="MobiDB-lite"/>
    </source>
</evidence>
<evidence type="ECO:0000256" key="6">
    <source>
        <dbReference type="PROSITE-ProRule" id="PRU00175"/>
    </source>
</evidence>
<feature type="compositionally biased region" description="Polar residues" evidence="7">
    <location>
        <begin position="250"/>
        <end position="264"/>
    </location>
</feature>
<dbReference type="SUPFAM" id="SSF57850">
    <property type="entry name" value="RING/U-box"/>
    <property type="match status" value="1"/>
</dbReference>
<dbReference type="InterPro" id="IPR008984">
    <property type="entry name" value="SMAD_FHA_dom_sf"/>
</dbReference>